<feature type="binding site" evidence="6 7">
    <location>
        <position position="76"/>
    </location>
    <ligand>
        <name>FMN</name>
        <dbReference type="ChEBI" id="CHEBI:58210"/>
    </ligand>
</feature>
<keyword evidence="11" id="KW-1185">Reference proteome</keyword>
<dbReference type="InterPro" id="IPR000659">
    <property type="entry name" value="Pyridox_Oxase"/>
</dbReference>
<dbReference type="PROSITE" id="PS01064">
    <property type="entry name" value="PYRIDOX_OXIDASE"/>
    <property type="match status" value="1"/>
</dbReference>
<comment type="similarity">
    <text evidence="1 6">Belongs to the pyridoxamine 5'-phosphate oxidase family.</text>
</comment>
<dbReference type="Proteomes" id="UP000232587">
    <property type="component" value="Unassembled WGS sequence"/>
</dbReference>
<comment type="function">
    <text evidence="6">Catalyzes the oxidation of either pyridoxine 5'-phosphate (PNP) or pyridoxamine 5'-phosphate (PMP) into pyridoxal 5'-phosphate (PLP).</text>
</comment>
<comment type="catalytic activity">
    <reaction evidence="6">
        <text>pyridoxine 5'-phosphate + O2 = pyridoxal 5'-phosphate + H2O2</text>
        <dbReference type="Rhea" id="RHEA:15149"/>
        <dbReference type="ChEBI" id="CHEBI:15379"/>
        <dbReference type="ChEBI" id="CHEBI:16240"/>
        <dbReference type="ChEBI" id="CHEBI:58589"/>
        <dbReference type="ChEBI" id="CHEBI:597326"/>
        <dbReference type="EC" id="1.4.3.5"/>
    </reaction>
</comment>
<dbReference type="NCBIfam" id="NF004231">
    <property type="entry name" value="PRK05679.1"/>
    <property type="match status" value="1"/>
</dbReference>
<dbReference type="EC" id="1.4.3.5" evidence="6"/>
<feature type="binding site" evidence="6">
    <location>
        <begin position="185"/>
        <end position="187"/>
    </location>
    <ligand>
        <name>substrate</name>
    </ligand>
</feature>
<feature type="binding site" evidence="6 7">
    <location>
        <begin position="50"/>
        <end position="55"/>
    </location>
    <ligand>
        <name>FMN</name>
        <dbReference type="ChEBI" id="CHEBI:58210"/>
    </ligand>
</feature>
<comment type="pathway">
    <text evidence="6">Cofactor metabolism; pyridoxal 5'-phosphate salvage; pyridoxal 5'-phosphate from pyridoxamine 5'-phosphate: step 1/1.</text>
</comment>
<dbReference type="PANTHER" id="PTHR10851">
    <property type="entry name" value="PYRIDOXINE-5-PHOSPHATE OXIDASE"/>
    <property type="match status" value="1"/>
</dbReference>
<feature type="binding site" evidence="6 7">
    <location>
        <position position="179"/>
    </location>
    <ligand>
        <name>FMN</name>
        <dbReference type="ChEBI" id="CHEBI:58210"/>
    </ligand>
</feature>
<feature type="binding site" evidence="6 7">
    <location>
        <position position="77"/>
    </location>
    <ligand>
        <name>FMN</name>
        <dbReference type="ChEBI" id="CHEBI:58210"/>
    </ligand>
</feature>
<feature type="binding site" evidence="6">
    <location>
        <position position="55"/>
    </location>
    <ligand>
        <name>substrate</name>
    </ligand>
</feature>
<comment type="subunit">
    <text evidence="6">Homodimer.</text>
</comment>
<comment type="caution">
    <text evidence="10">The sequence shown here is derived from an EMBL/GenBank/DDBJ whole genome shotgun (WGS) entry which is preliminary data.</text>
</comment>
<evidence type="ECO:0000259" key="8">
    <source>
        <dbReference type="Pfam" id="PF01243"/>
    </source>
</evidence>
<dbReference type="SUPFAM" id="SSF50475">
    <property type="entry name" value="FMN-binding split barrel"/>
    <property type="match status" value="1"/>
</dbReference>
<evidence type="ECO:0000256" key="7">
    <source>
        <dbReference type="PIRSR" id="PIRSR000190-2"/>
    </source>
</evidence>
<feature type="domain" description="Pyridoxamine 5'-phosphate oxidase N-terminal" evidence="8">
    <location>
        <begin position="31"/>
        <end position="152"/>
    </location>
</feature>
<dbReference type="InterPro" id="IPR012349">
    <property type="entry name" value="Split_barrel_FMN-bd"/>
</dbReference>
<keyword evidence="3 6" id="KW-0288">FMN</keyword>
<evidence type="ECO:0000313" key="10">
    <source>
        <dbReference type="EMBL" id="PKB14070.1"/>
    </source>
</evidence>
<dbReference type="RefSeq" id="WP_100868149.1">
    <property type="nucleotide sequence ID" value="NZ_PHUF01000005.1"/>
</dbReference>
<dbReference type="GO" id="GO:0008615">
    <property type="term" value="P:pyridoxine biosynthetic process"/>
    <property type="evidence" value="ECO:0007669"/>
    <property type="project" value="UniProtKB-UniRule"/>
</dbReference>
<sequence>MSDDAATAITGTDPFALFDAWFADAKAREPSDPDAVALATATPGAAPSVRMVLLKNHGPTLGDHGGFVFYTNAHSRKGQELRSNPQAAMLFHWKSLRRQIRIEGTVSEVDPAMADAYFASRSRDSQLGALASDQSQPMASRGEFLARIAKVTAAHLVGKVPRPPHWTGFCLAPSAFEFWMDRPFRLHERRRFERTSDGGWSGTLLYP</sequence>
<comment type="catalytic activity">
    <reaction evidence="6">
        <text>pyridoxamine 5'-phosphate + O2 + H2O = pyridoxal 5'-phosphate + H2O2 + NH4(+)</text>
        <dbReference type="Rhea" id="RHEA:15817"/>
        <dbReference type="ChEBI" id="CHEBI:15377"/>
        <dbReference type="ChEBI" id="CHEBI:15379"/>
        <dbReference type="ChEBI" id="CHEBI:16240"/>
        <dbReference type="ChEBI" id="CHEBI:28938"/>
        <dbReference type="ChEBI" id="CHEBI:58451"/>
        <dbReference type="ChEBI" id="CHEBI:597326"/>
        <dbReference type="EC" id="1.4.3.5"/>
    </reaction>
</comment>
<keyword evidence="2 6" id="KW-0285">Flavoprotein</keyword>
<organism evidence="10 11">
    <name type="scientific">Novosphingobium kunmingense</name>
    <dbReference type="NCBI Taxonomy" id="1211806"/>
    <lineage>
        <taxon>Bacteria</taxon>
        <taxon>Pseudomonadati</taxon>
        <taxon>Pseudomonadota</taxon>
        <taxon>Alphaproteobacteria</taxon>
        <taxon>Sphingomonadales</taxon>
        <taxon>Sphingomonadaceae</taxon>
        <taxon>Novosphingobium</taxon>
    </lineage>
</organism>
<evidence type="ECO:0000256" key="3">
    <source>
        <dbReference type="ARBA" id="ARBA00022643"/>
    </source>
</evidence>
<evidence type="ECO:0000256" key="4">
    <source>
        <dbReference type="ARBA" id="ARBA00023002"/>
    </source>
</evidence>
<dbReference type="NCBIfam" id="TIGR00558">
    <property type="entry name" value="pdxH"/>
    <property type="match status" value="1"/>
</dbReference>
<accession>A0A2N0H550</accession>
<name>A0A2N0H550_9SPHN</name>
<dbReference type="InterPro" id="IPR019576">
    <property type="entry name" value="Pyridoxamine_oxidase_dimer_C"/>
</dbReference>
<comment type="pathway">
    <text evidence="6">Cofactor metabolism; pyridoxal 5'-phosphate salvage; pyridoxal 5'-phosphate from pyridoxine 5'-phosphate: step 1/1.</text>
</comment>
<comment type="cofactor">
    <cofactor evidence="6 7">
        <name>FMN</name>
        <dbReference type="ChEBI" id="CHEBI:58210"/>
    </cofactor>
    <text evidence="6 7">Binds 1 FMN per subunit.</text>
</comment>
<feature type="binding site" evidence="6">
    <location>
        <position position="117"/>
    </location>
    <ligand>
        <name>substrate</name>
    </ligand>
</feature>
<dbReference type="HAMAP" id="MF_01629">
    <property type="entry name" value="PdxH"/>
    <property type="match status" value="1"/>
</dbReference>
<dbReference type="EMBL" id="PHUF01000005">
    <property type="protein sequence ID" value="PKB14070.1"/>
    <property type="molecule type" value="Genomic_DNA"/>
</dbReference>
<evidence type="ECO:0000256" key="1">
    <source>
        <dbReference type="ARBA" id="ARBA00007301"/>
    </source>
</evidence>
<feature type="binding site" evidence="6 7">
    <location>
        <position position="99"/>
    </location>
    <ligand>
        <name>FMN</name>
        <dbReference type="ChEBI" id="CHEBI:58210"/>
    </ligand>
</feature>
<evidence type="ECO:0000256" key="5">
    <source>
        <dbReference type="ARBA" id="ARBA00023096"/>
    </source>
</evidence>
<dbReference type="GO" id="GO:0010181">
    <property type="term" value="F:FMN binding"/>
    <property type="evidence" value="ECO:0007669"/>
    <property type="project" value="UniProtKB-UniRule"/>
</dbReference>
<dbReference type="UniPathway" id="UPA01068">
    <property type="reaction ID" value="UER00304"/>
</dbReference>
<feature type="binding site" evidence="6">
    <location>
        <position position="121"/>
    </location>
    <ligand>
        <name>substrate</name>
    </ligand>
</feature>
<keyword evidence="5 6" id="KW-0664">Pyridoxine biosynthesis</keyword>
<dbReference type="PANTHER" id="PTHR10851:SF0">
    <property type="entry name" value="PYRIDOXINE-5'-PHOSPHATE OXIDASE"/>
    <property type="match status" value="1"/>
</dbReference>
<evidence type="ECO:0000313" key="11">
    <source>
        <dbReference type="Proteomes" id="UP000232587"/>
    </source>
</evidence>
<dbReference type="InterPro" id="IPR011576">
    <property type="entry name" value="Pyridox_Oxase_N"/>
</dbReference>
<dbReference type="OrthoDB" id="9780392at2"/>
<dbReference type="Gene3D" id="2.30.110.10">
    <property type="entry name" value="Electron Transport, Fmn-binding Protein, Chain A"/>
    <property type="match status" value="1"/>
</dbReference>
<evidence type="ECO:0000256" key="6">
    <source>
        <dbReference type="HAMAP-Rule" id="MF_01629"/>
    </source>
</evidence>
<gene>
    <name evidence="6" type="primary">pdxH</name>
    <name evidence="10" type="ORF">B0I00_2698</name>
</gene>
<dbReference type="Pfam" id="PF10590">
    <property type="entry name" value="PNP_phzG_C"/>
    <property type="match status" value="1"/>
</dbReference>
<feature type="binding site" evidence="6">
    <location>
        <position position="125"/>
    </location>
    <ligand>
        <name>substrate</name>
    </ligand>
</feature>
<dbReference type="AlphaFoldDB" id="A0A2N0H550"/>
<evidence type="ECO:0000256" key="2">
    <source>
        <dbReference type="ARBA" id="ARBA00022630"/>
    </source>
</evidence>
<evidence type="ECO:0000259" key="9">
    <source>
        <dbReference type="Pfam" id="PF10590"/>
    </source>
</evidence>
<feature type="binding site" evidence="6 7">
    <location>
        <position position="189"/>
    </location>
    <ligand>
        <name>FMN</name>
        <dbReference type="ChEBI" id="CHEBI:58210"/>
    </ligand>
</feature>
<feature type="binding site" evidence="6 7">
    <location>
        <begin position="70"/>
        <end position="71"/>
    </location>
    <ligand>
        <name>FMN</name>
        <dbReference type="ChEBI" id="CHEBI:58210"/>
    </ligand>
</feature>
<proteinExistence type="inferred from homology"/>
<reference evidence="10 11" key="1">
    <citation type="submission" date="2017-11" db="EMBL/GenBank/DDBJ databases">
        <title>Genomic Encyclopedia of Type Strains, Phase III (KMG-III): the genomes of soil and plant-associated and newly described type strains.</title>
        <authorList>
            <person name="Whitman W."/>
        </authorList>
    </citation>
    <scope>NUCLEOTIDE SEQUENCE [LARGE SCALE GENOMIC DNA]</scope>
    <source>
        <strain evidence="10 11">CGMCC 1.12274</strain>
    </source>
</reference>
<protein>
    <recommendedName>
        <fullName evidence="6">Pyridoxine/pyridoxamine 5'-phosphate oxidase</fullName>
        <ecNumber evidence="6">1.4.3.5</ecNumber>
    </recommendedName>
    <alternativeName>
        <fullName evidence="6">PNP/PMP oxidase</fullName>
        <shortName evidence="6">PNPOx</shortName>
    </alternativeName>
    <alternativeName>
        <fullName evidence="6">Pyridoxal 5'-phosphate synthase</fullName>
    </alternativeName>
</protein>
<feature type="binding site" evidence="6 7">
    <location>
        <begin position="134"/>
        <end position="135"/>
    </location>
    <ligand>
        <name>FMN</name>
        <dbReference type="ChEBI" id="CHEBI:58210"/>
    </ligand>
</feature>
<dbReference type="InterPro" id="IPR019740">
    <property type="entry name" value="Pyridox_Oxase_CS"/>
</dbReference>
<dbReference type="PIRSF" id="PIRSF000190">
    <property type="entry name" value="Pyd_amn-ph_oxd"/>
    <property type="match status" value="1"/>
</dbReference>
<dbReference type="Pfam" id="PF01243">
    <property type="entry name" value="PNPOx_N"/>
    <property type="match status" value="1"/>
</dbReference>
<dbReference type="GO" id="GO:0004733">
    <property type="term" value="F:pyridoxamine phosphate oxidase activity"/>
    <property type="evidence" value="ECO:0007669"/>
    <property type="project" value="UniProtKB-UniRule"/>
</dbReference>
<feature type="domain" description="Pyridoxine 5'-phosphate oxidase dimerisation C-terminal" evidence="9">
    <location>
        <begin position="166"/>
        <end position="207"/>
    </location>
</feature>
<keyword evidence="4 6" id="KW-0560">Oxidoreductase</keyword>